<organism evidence="2 3">
    <name type="scientific">Plasmodium falciparum Vietnam Oak-Knoll</name>
    <name type="common">FVO</name>
    <dbReference type="NCBI Taxonomy" id="1036723"/>
    <lineage>
        <taxon>Eukaryota</taxon>
        <taxon>Sar</taxon>
        <taxon>Alveolata</taxon>
        <taxon>Apicomplexa</taxon>
        <taxon>Aconoidasida</taxon>
        <taxon>Haemosporida</taxon>
        <taxon>Plasmodiidae</taxon>
        <taxon>Plasmodium</taxon>
        <taxon>Plasmodium (Laverania)</taxon>
    </lineage>
</organism>
<accession>A0A024V872</accession>
<evidence type="ECO:0000313" key="3">
    <source>
        <dbReference type="Proteomes" id="UP000030690"/>
    </source>
</evidence>
<evidence type="ECO:0000313" key="2">
    <source>
        <dbReference type="EMBL" id="ETW18420.1"/>
    </source>
</evidence>
<name>A0A024V872_PLAFA</name>
<gene>
    <name evidence="2" type="ORF">PFFVO_02320</name>
</gene>
<reference evidence="2 3" key="1">
    <citation type="submission" date="2013-02" db="EMBL/GenBank/DDBJ databases">
        <title>The Genome Annotation of Plasmodium falciparum Vietnam Oak-Knoll (FVO).</title>
        <authorList>
            <consortium name="The Broad Institute Genome Sequencing Platform"/>
            <consortium name="The Broad Institute Genome Sequencing Center for Infectious Disease"/>
            <person name="Neafsey D."/>
            <person name="Hoffman S."/>
            <person name="Volkman S."/>
            <person name="Rosenthal P."/>
            <person name="Walker B."/>
            <person name="Young S.K."/>
            <person name="Zeng Q."/>
            <person name="Gargeya S."/>
            <person name="Fitzgerald M."/>
            <person name="Haas B."/>
            <person name="Abouelleil A."/>
            <person name="Allen A.W."/>
            <person name="Alvarado L."/>
            <person name="Arachchi H.M."/>
            <person name="Berlin A.M."/>
            <person name="Chapman S.B."/>
            <person name="Gainer-Dewar J."/>
            <person name="Goldberg J."/>
            <person name="Griggs A."/>
            <person name="Gujja S."/>
            <person name="Hansen M."/>
            <person name="Howarth C."/>
            <person name="Imamovic A."/>
            <person name="Ireland A."/>
            <person name="Larimer J."/>
            <person name="McCowan C."/>
            <person name="Murphy C."/>
            <person name="Pearson M."/>
            <person name="Poon T.W."/>
            <person name="Priest M."/>
            <person name="Roberts A."/>
            <person name="Saif S."/>
            <person name="Shea T."/>
            <person name="Sisk P."/>
            <person name="Sykes S."/>
            <person name="Wortman J."/>
            <person name="Nusbaum C."/>
            <person name="Birren B."/>
        </authorList>
    </citation>
    <scope>NUCLEOTIDE SEQUENCE [LARGE SCALE GENOMIC DNA]</scope>
    <source>
        <strain evidence="3">Vietnam Oak-Knoll (FVO)</strain>
    </source>
</reference>
<keyword evidence="1" id="KW-0175">Coiled coil</keyword>
<dbReference type="AlphaFoldDB" id="A0A024V872"/>
<evidence type="ECO:0000256" key="1">
    <source>
        <dbReference type="SAM" id="Coils"/>
    </source>
</evidence>
<reference evidence="2 3" key="2">
    <citation type="submission" date="2013-02" db="EMBL/GenBank/DDBJ databases">
        <title>The Genome Sequence of Plasmodium falciparum Vietnam Oak-Knoll (FVO).</title>
        <authorList>
            <consortium name="The Broad Institute Genome Sequencing Platform"/>
            <consortium name="The Broad Institute Genome Sequencing Center for Infectious Disease"/>
            <person name="Neafsey D."/>
            <person name="Cheeseman I."/>
            <person name="Volkman S."/>
            <person name="Adams J."/>
            <person name="Walker B."/>
            <person name="Young S.K."/>
            <person name="Zeng Q."/>
            <person name="Gargeya S."/>
            <person name="Fitzgerald M."/>
            <person name="Haas B."/>
            <person name="Abouelleil A."/>
            <person name="Alvarado L."/>
            <person name="Arachchi H.M."/>
            <person name="Berlin A.M."/>
            <person name="Chapman S.B."/>
            <person name="Dewar J."/>
            <person name="Goldberg J."/>
            <person name="Griggs A."/>
            <person name="Gujja S."/>
            <person name="Hansen M."/>
            <person name="Howarth C."/>
            <person name="Imamovic A."/>
            <person name="Larimer J."/>
            <person name="McCowan C."/>
            <person name="Murphy C."/>
            <person name="Neiman D."/>
            <person name="Pearson M."/>
            <person name="Priest M."/>
            <person name="Roberts A."/>
            <person name="Saif S."/>
            <person name="Shea T."/>
            <person name="Sisk P."/>
            <person name="Sykes S."/>
            <person name="Wortman J."/>
            <person name="Nusbaum C."/>
            <person name="Birren B."/>
        </authorList>
    </citation>
    <scope>NUCLEOTIDE SEQUENCE [LARGE SCALE GENOMIC DNA]</scope>
    <source>
        <strain evidence="3">Vietnam Oak-Knoll (FVO)</strain>
    </source>
</reference>
<dbReference type="Proteomes" id="UP000030690">
    <property type="component" value="Unassembled WGS sequence"/>
</dbReference>
<feature type="coiled-coil region" evidence="1">
    <location>
        <begin position="4"/>
        <end position="83"/>
    </location>
</feature>
<sequence length="208" mass="24833">MKNNKKLNEQEKQFDHKKIEVEEKQKLVDEKQNLIDEIQKEIKNKQDEIDDKKKTIEKKKKKIEEKQKEIEQITEANRTLQMQLSSMQGSSDQSLNEKLIRLEAELIMEKKNTDQIEETTKNKLSKEFNTALQIFKEQLQIREKETEYYKDALKKQIDTTNDEQKLLSDIIHNLGLKYKQLQTYNLSLRNEITGIKLRAQTCAEYEKK</sequence>
<protein>
    <submittedName>
        <fullName evidence="2">Uncharacterized protein</fullName>
    </submittedName>
</protein>
<proteinExistence type="predicted"/>
<dbReference type="EMBL" id="KI925078">
    <property type="protein sequence ID" value="ETW18420.1"/>
    <property type="molecule type" value="Genomic_DNA"/>
</dbReference>